<dbReference type="AlphaFoldDB" id="A0A222W677"/>
<dbReference type="EMBL" id="PKGI01000011">
    <property type="protein sequence ID" value="PLA77143.1"/>
    <property type="molecule type" value="Genomic_DNA"/>
</dbReference>
<organism evidence="1 2">
    <name type="scientific">Ligilactobacillus agilis</name>
    <dbReference type="NCBI Taxonomy" id="1601"/>
    <lineage>
        <taxon>Bacteria</taxon>
        <taxon>Bacillati</taxon>
        <taxon>Bacillota</taxon>
        <taxon>Bacilli</taxon>
        <taxon>Lactobacillales</taxon>
        <taxon>Lactobacillaceae</taxon>
        <taxon>Ligilactobacillus</taxon>
    </lineage>
</organism>
<accession>A0A222W677</accession>
<sequence length="59" mass="6852">MANKKEDDLLKQSAKQRLAKVRYDYQPPKKKKSRVRDYLNVVIIILVLSGLVISLLQLL</sequence>
<gene>
    <name evidence="1" type="ORF">CYR79_02390</name>
</gene>
<comment type="caution">
    <text evidence="1">The sequence shown here is derived from an EMBL/GenBank/DDBJ whole genome shotgun (WGS) entry which is preliminary data.</text>
</comment>
<evidence type="ECO:0000313" key="2">
    <source>
        <dbReference type="Proteomes" id="UP000234579"/>
    </source>
</evidence>
<name>A0A222W677_9LACO</name>
<dbReference type="RefSeq" id="WP_094130953.1">
    <property type="nucleotide sequence ID" value="NZ_BLAQ01000108.1"/>
</dbReference>
<dbReference type="KEGG" id="lagl:BEN83_09495"/>
<protein>
    <submittedName>
        <fullName evidence="1">Uncharacterized protein</fullName>
    </submittedName>
</protein>
<proteinExistence type="predicted"/>
<dbReference type="Proteomes" id="UP000234579">
    <property type="component" value="Unassembled WGS sequence"/>
</dbReference>
<reference evidence="2" key="1">
    <citation type="submission" date="2017-12" db="EMBL/GenBank/DDBJ databases">
        <authorList>
            <person name="Christensen H."/>
        </authorList>
    </citation>
    <scope>NUCLEOTIDE SEQUENCE [LARGE SCALE GENOMIC DNA]</scope>
    <source>
        <strain evidence="2">268A</strain>
    </source>
</reference>
<evidence type="ECO:0000313" key="1">
    <source>
        <dbReference type="EMBL" id="PLA77143.1"/>
    </source>
</evidence>